<dbReference type="SFLD" id="SFLDF00562">
    <property type="entry name" value="HemN-like__clustered_with_heat"/>
    <property type="match status" value="1"/>
</dbReference>
<comment type="cofactor">
    <cofactor evidence="1">
        <name>[4Fe-4S] cluster</name>
        <dbReference type="ChEBI" id="CHEBI:49883"/>
    </cofactor>
</comment>
<dbReference type="InterPro" id="IPR007197">
    <property type="entry name" value="rSAM"/>
</dbReference>
<evidence type="ECO:0000256" key="3">
    <source>
        <dbReference type="ARBA" id="ARBA00017228"/>
    </source>
</evidence>
<accession>A0A4P8EGF0</accession>
<evidence type="ECO:0000256" key="1">
    <source>
        <dbReference type="ARBA" id="ARBA00001966"/>
    </source>
</evidence>
<comment type="subcellular location">
    <subcellularLocation>
        <location evidence="10">Cytoplasm</location>
    </subcellularLocation>
</comment>
<dbReference type="AlphaFoldDB" id="A0A4P8EGF0"/>
<comment type="function">
    <text evidence="10">Probably acts as a heme chaperone, transferring heme to an unknown acceptor. Binds one molecule of heme per monomer, possibly covalently. Binds 1 [4Fe-4S] cluster. The cluster is coordinated with 3 cysteines and an exchangeable S-adenosyl-L-methionine.</text>
</comment>
<keyword evidence="7 10" id="KW-0408">Iron</keyword>
<keyword evidence="13" id="KW-1185">Reference proteome</keyword>
<dbReference type="SUPFAM" id="SSF102114">
    <property type="entry name" value="Radical SAM enzymes"/>
    <property type="match status" value="1"/>
</dbReference>
<evidence type="ECO:0000256" key="8">
    <source>
        <dbReference type="ARBA" id="ARBA00023014"/>
    </source>
</evidence>
<dbReference type="EMBL" id="CP039964">
    <property type="protein sequence ID" value="QCO55802.1"/>
    <property type="molecule type" value="Genomic_DNA"/>
</dbReference>
<comment type="similarity">
    <text evidence="2">Belongs to the anaerobic coproporphyrinogen-III oxidase family. HemW subfamily.</text>
</comment>
<dbReference type="Proteomes" id="UP000298631">
    <property type="component" value="Chromosome"/>
</dbReference>
<dbReference type="NCBIfam" id="TIGR00539">
    <property type="entry name" value="hemN_rel"/>
    <property type="match status" value="1"/>
</dbReference>
<dbReference type="InterPro" id="IPR010723">
    <property type="entry name" value="HemN_C"/>
</dbReference>
<dbReference type="CDD" id="cd01335">
    <property type="entry name" value="Radical_SAM"/>
    <property type="match status" value="1"/>
</dbReference>
<reference evidence="12 13" key="1">
    <citation type="submission" date="2019-05" db="EMBL/GenBank/DDBJ databases">
        <title>Pseudorhodobacter turbinis sp. nov., isolated from the gut of the Korean turban shell.</title>
        <authorList>
            <person name="Jeong Y.-S."/>
            <person name="Kang W.-R."/>
            <person name="Bae J.-W."/>
        </authorList>
    </citation>
    <scope>NUCLEOTIDE SEQUENCE [LARGE SCALE GENOMIC DNA]</scope>
    <source>
        <strain evidence="12 13">S12M18</strain>
    </source>
</reference>
<gene>
    <name evidence="12" type="ORF">EOK75_08610</name>
</gene>
<evidence type="ECO:0000256" key="4">
    <source>
        <dbReference type="ARBA" id="ARBA00022617"/>
    </source>
</evidence>
<dbReference type="InterPro" id="IPR058240">
    <property type="entry name" value="rSAM_sf"/>
</dbReference>
<organism evidence="12 13">
    <name type="scientific">Pseudorhodobacter turbinis</name>
    <dbReference type="NCBI Taxonomy" id="2500533"/>
    <lineage>
        <taxon>Bacteria</taxon>
        <taxon>Pseudomonadati</taxon>
        <taxon>Pseudomonadota</taxon>
        <taxon>Alphaproteobacteria</taxon>
        <taxon>Rhodobacterales</taxon>
        <taxon>Paracoccaceae</taxon>
        <taxon>Pseudorhodobacter</taxon>
    </lineage>
</organism>
<dbReference type="Gene3D" id="3.20.20.70">
    <property type="entry name" value="Aldolase class I"/>
    <property type="match status" value="1"/>
</dbReference>
<sequence length="390" mass="43554">MKPLSSVEDWQAGGFGLYIHWPFCQSKCPYCDFNSHVSSSIDQDQWKAAYLSEIKRIGQQTPDRTLQSIFFGGGTPSLMDPDLVASILETVRGTWQPANDIEITMEANPSSVEAGRFRAYRDAGVNRVSIGVQALNDFDLRRLGRMHSVTEAKAAIETAKATFDRFSFDLIYARQDQSLKDWQAELTEAIAMAGDHLSLYQLTIEDGTVFGDRFRRGLLRGLPNDDLGADMYLATQELTEAAGFGSYEVSNYARSGHESRHNTIYWNAGDYAGIGPGAHGRLTLAGHRYATEAASNPALWLNGVLQGEGSEKHDLLSEQEQGLEYLMMGLRRDVGIDLDRYERICHIPLDEKKIETLQDLGMIQQKNRHLIATTKGRLLLNAVIEDLMPQ</sequence>
<keyword evidence="10" id="KW-0963">Cytoplasm</keyword>
<dbReference type="InterPro" id="IPR006638">
    <property type="entry name" value="Elp3/MiaA/NifB-like_rSAM"/>
</dbReference>
<dbReference type="SFLD" id="SFLDG01065">
    <property type="entry name" value="anaerobic_coproporphyrinogen-I"/>
    <property type="match status" value="1"/>
</dbReference>
<dbReference type="SMART" id="SM00729">
    <property type="entry name" value="Elp3"/>
    <property type="match status" value="1"/>
</dbReference>
<dbReference type="SFLD" id="SFLDS00029">
    <property type="entry name" value="Radical_SAM"/>
    <property type="match status" value="1"/>
</dbReference>
<evidence type="ECO:0000256" key="10">
    <source>
        <dbReference type="RuleBase" id="RU364116"/>
    </source>
</evidence>
<protein>
    <recommendedName>
        <fullName evidence="3 10">Heme chaperone HemW</fullName>
    </recommendedName>
</protein>
<dbReference type="Pfam" id="PF04055">
    <property type="entry name" value="Radical_SAM"/>
    <property type="match status" value="1"/>
</dbReference>
<evidence type="ECO:0000256" key="6">
    <source>
        <dbReference type="ARBA" id="ARBA00022723"/>
    </source>
</evidence>
<dbReference type="GO" id="GO:0005737">
    <property type="term" value="C:cytoplasm"/>
    <property type="evidence" value="ECO:0007669"/>
    <property type="project" value="UniProtKB-SubCell"/>
</dbReference>
<proteinExistence type="inferred from homology"/>
<feature type="domain" description="Radical SAM core" evidence="11">
    <location>
        <begin position="9"/>
        <end position="245"/>
    </location>
</feature>
<evidence type="ECO:0000256" key="2">
    <source>
        <dbReference type="ARBA" id="ARBA00006100"/>
    </source>
</evidence>
<dbReference type="Pfam" id="PF06969">
    <property type="entry name" value="HemN_C"/>
    <property type="match status" value="1"/>
</dbReference>
<dbReference type="GO" id="GO:0046872">
    <property type="term" value="F:metal ion binding"/>
    <property type="evidence" value="ECO:0007669"/>
    <property type="project" value="UniProtKB-UniRule"/>
</dbReference>
<dbReference type="GO" id="GO:0006779">
    <property type="term" value="P:porphyrin-containing compound biosynthetic process"/>
    <property type="evidence" value="ECO:0007669"/>
    <property type="project" value="InterPro"/>
</dbReference>
<keyword evidence="4 10" id="KW-0349">Heme</keyword>
<dbReference type="SFLD" id="SFLDF00288">
    <property type="entry name" value="HemN-like__clustered_with_nucl"/>
    <property type="match status" value="1"/>
</dbReference>
<evidence type="ECO:0000256" key="9">
    <source>
        <dbReference type="ARBA" id="ARBA00023186"/>
    </source>
</evidence>
<dbReference type="PROSITE" id="PS51918">
    <property type="entry name" value="RADICAL_SAM"/>
    <property type="match status" value="1"/>
</dbReference>
<dbReference type="PANTHER" id="PTHR13932:SF5">
    <property type="entry name" value="RADICAL S-ADENOSYL METHIONINE DOMAIN-CONTAINING PROTEIN 1, MITOCHONDRIAL"/>
    <property type="match status" value="1"/>
</dbReference>
<keyword evidence="8 10" id="KW-0411">Iron-sulfur</keyword>
<keyword evidence="5 10" id="KW-0949">S-adenosyl-L-methionine</keyword>
<dbReference type="RefSeq" id="WP_137193563.1">
    <property type="nucleotide sequence ID" value="NZ_CP039964.1"/>
</dbReference>
<dbReference type="PANTHER" id="PTHR13932">
    <property type="entry name" value="COPROPORPHYRINIGEN III OXIDASE"/>
    <property type="match status" value="1"/>
</dbReference>
<evidence type="ECO:0000256" key="5">
    <source>
        <dbReference type="ARBA" id="ARBA00022691"/>
    </source>
</evidence>
<evidence type="ECO:0000313" key="12">
    <source>
        <dbReference type="EMBL" id="QCO55802.1"/>
    </source>
</evidence>
<dbReference type="InterPro" id="IPR013785">
    <property type="entry name" value="Aldolase_TIM"/>
</dbReference>
<evidence type="ECO:0000256" key="7">
    <source>
        <dbReference type="ARBA" id="ARBA00023004"/>
    </source>
</evidence>
<dbReference type="InterPro" id="IPR004559">
    <property type="entry name" value="HemW-like"/>
</dbReference>
<evidence type="ECO:0000259" key="11">
    <source>
        <dbReference type="PROSITE" id="PS51918"/>
    </source>
</evidence>
<keyword evidence="9 10" id="KW-0143">Chaperone</keyword>
<evidence type="ECO:0000313" key="13">
    <source>
        <dbReference type="Proteomes" id="UP000298631"/>
    </source>
</evidence>
<dbReference type="OrthoDB" id="9808022at2"/>
<dbReference type="KEGG" id="pseb:EOK75_08610"/>
<keyword evidence="10" id="KW-0004">4Fe-4S</keyword>
<name>A0A4P8EGF0_9RHOB</name>
<dbReference type="InterPro" id="IPR034505">
    <property type="entry name" value="Coproporphyrinogen-III_oxidase"/>
</dbReference>
<keyword evidence="6 10" id="KW-0479">Metal-binding</keyword>
<dbReference type="GO" id="GO:0051539">
    <property type="term" value="F:4 iron, 4 sulfur cluster binding"/>
    <property type="evidence" value="ECO:0007669"/>
    <property type="project" value="UniProtKB-UniRule"/>
</dbReference>
<dbReference type="GO" id="GO:0004109">
    <property type="term" value="F:coproporphyrinogen oxidase activity"/>
    <property type="evidence" value="ECO:0007669"/>
    <property type="project" value="InterPro"/>
</dbReference>